<protein>
    <submittedName>
        <fullName evidence="6">AhpC/TSA family protein</fullName>
    </submittedName>
</protein>
<dbReference type="InterPro" id="IPR017937">
    <property type="entry name" value="Thioredoxin_CS"/>
</dbReference>
<dbReference type="PROSITE" id="PS00194">
    <property type="entry name" value="THIOREDOXIN_1"/>
    <property type="match status" value="1"/>
</dbReference>
<comment type="caution">
    <text evidence="6">The sequence shown here is derived from an EMBL/GenBank/DDBJ whole genome shotgun (WGS) entry which is preliminary data.</text>
</comment>
<comment type="subcellular location">
    <subcellularLocation>
        <location evidence="1">Cell envelope</location>
    </subcellularLocation>
</comment>
<evidence type="ECO:0000313" key="7">
    <source>
        <dbReference type="Proteomes" id="UP000676386"/>
    </source>
</evidence>
<organism evidence="6 7">
    <name type="scientific">Chitinophaga hostae</name>
    <dbReference type="NCBI Taxonomy" id="2831022"/>
    <lineage>
        <taxon>Bacteria</taxon>
        <taxon>Pseudomonadati</taxon>
        <taxon>Bacteroidota</taxon>
        <taxon>Chitinophagia</taxon>
        <taxon>Chitinophagales</taxon>
        <taxon>Chitinophagaceae</taxon>
        <taxon>Chitinophaga</taxon>
    </lineage>
</organism>
<proteinExistence type="predicted"/>
<dbReference type="InterPro" id="IPR036249">
    <property type="entry name" value="Thioredoxin-like_sf"/>
</dbReference>
<keyword evidence="2" id="KW-0201">Cytochrome c-type biogenesis</keyword>
<evidence type="ECO:0000256" key="2">
    <source>
        <dbReference type="ARBA" id="ARBA00022748"/>
    </source>
</evidence>
<sequence>MRIFHSSLPPGKHRNLTVLYAVAFLLLLSCAGKNADNEYKITGNISGLKGSGIYIQARSDSGFTWIDSAVIKDEHFELNGKVKEPCIVTLFFTNAAGKKEPLCNLFYLENRDISLKGDIRHRADIQLSGAKEDEIRKKIDAATNYPTRYGMLRNLFYQAEMHNQQLPEDSVNVWHAELTDLEKQHSNNIRAAVTSYPGSYAALHMLLDNASLFTPDELTALSTKFNNLQNSPSYQNLTAIISLKPNVSVGHTFQDFTLPDSLQKMYDVTSFKSKWVLIDFWASWCAPCRKQIPALKQLYDKHNRTHLTIISISIDHDPVKWKKAMIQEQMKWPNLITPTADWASKYYLVSAIPCNILLDSARKIVAKDISITEIGEIIKNDPPPSKL</sequence>
<dbReference type="PROSITE" id="PS51257">
    <property type="entry name" value="PROKAR_LIPOPROTEIN"/>
    <property type="match status" value="1"/>
</dbReference>
<dbReference type="Proteomes" id="UP000676386">
    <property type="component" value="Unassembled WGS sequence"/>
</dbReference>
<dbReference type="InterPro" id="IPR013766">
    <property type="entry name" value="Thioredoxin_domain"/>
</dbReference>
<dbReference type="PANTHER" id="PTHR42852:SF6">
    <property type="entry name" value="THIOL:DISULFIDE INTERCHANGE PROTEIN DSBE"/>
    <property type="match status" value="1"/>
</dbReference>
<dbReference type="Gene3D" id="3.40.30.10">
    <property type="entry name" value="Glutaredoxin"/>
    <property type="match status" value="1"/>
</dbReference>
<dbReference type="InterPro" id="IPR025380">
    <property type="entry name" value="DUF4369"/>
</dbReference>
<accession>A0ABS5J5J1</accession>
<gene>
    <name evidence="6" type="ORF">KE626_23720</name>
</gene>
<dbReference type="SUPFAM" id="SSF52833">
    <property type="entry name" value="Thioredoxin-like"/>
    <property type="match status" value="1"/>
</dbReference>
<keyword evidence="4" id="KW-0676">Redox-active center</keyword>
<dbReference type="InterPro" id="IPR050553">
    <property type="entry name" value="Thioredoxin_ResA/DsbE_sf"/>
</dbReference>
<keyword evidence="3" id="KW-1015">Disulfide bond</keyword>
<feature type="domain" description="Thioredoxin" evidence="5">
    <location>
        <begin position="247"/>
        <end position="387"/>
    </location>
</feature>
<reference evidence="6 7" key="1">
    <citation type="submission" date="2021-04" db="EMBL/GenBank/DDBJ databases">
        <title>Chitinophaga sp. nov., isolated from the rhizosphere soil.</title>
        <authorList>
            <person name="He S."/>
        </authorList>
    </citation>
    <scope>NUCLEOTIDE SEQUENCE [LARGE SCALE GENOMIC DNA]</scope>
    <source>
        <strain evidence="6 7">2R12</strain>
    </source>
</reference>
<dbReference type="CDD" id="cd02966">
    <property type="entry name" value="TlpA_like_family"/>
    <property type="match status" value="1"/>
</dbReference>
<evidence type="ECO:0000313" key="6">
    <source>
        <dbReference type="EMBL" id="MBS0030355.1"/>
    </source>
</evidence>
<dbReference type="InterPro" id="IPR000866">
    <property type="entry name" value="AhpC/TSA"/>
</dbReference>
<dbReference type="PANTHER" id="PTHR42852">
    <property type="entry name" value="THIOL:DISULFIDE INTERCHANGE PROTEIN DSBE"/>
    <property type="match status" value="1"/>
</dbReference>
<dbReference type="Pfam" id="PF00578">
    <property type="entry name" value="AhpC-TSA"/>
    <property type="match status" value="1"/>
</dbReference>
<dbReference type="EMBL" id="JAGTXB010000014">
    <property type="protein sequence ID" value="MBS0030355.1"/>
    <property type="molecule type" value="Genomic_DNA"/>
</dbReference>
<evidence type="ECO:0000256" key="1">
    <source>
        <dbReference type="ARBA" id="ARBA00004196"/>
    </source>
</evidence>
<evidence type="ECO:0000256" key="3">
    <source>
        <dbReference type="ARBA" id="ARBA00023157"/>
    </source>
</evidence>
<evidence type="ECO:0000256" key="4">
    <source>
        <dbReference type="ARBA" id="ARBA00023284"/>
    </source>
</evidence>
<dbReference type="PROSITE" id="PS51352">
    <property type="entry name" value="THIOREDOXIN_2"/>
    <property type="match status" value="1"/>
</dbReference>
<name>A0ABS5J5J1_9BACT</name>
<dbReference type="RefSeq" id="WP_211975496.1">
    <property type="nucleotide sequence ID" value="NZ_CBFHAM010000008.1"/>
</dbReference>
<evidence type="ECO:0000259" key="5">
    <source>
        <dbReference type="PROSITE" id="PS51352"/>
    </source>
</evidence>
<keyword evidence="7" id="KW-1185">Reference proteome</keyword>
<dbReference type="Pfam" id="PF14289">
    <property type="entry name" value="DUF4369"/>
    <property type="match status" value="1"/>
</dbReference>